<protein>
    <submittedName>
        <fullName evidence="2">Metallo-beta-lactamase</fullName>
    </submittedName>
</protein>
<feature type="domain" description="Metallo-beta-lactamase" evidence="1">
    <location>
        <begin position="17"/>
        <end position="209"/>
    </location>
</feature>
<reference evidence="2 3" key="1">
    <citation type="submission" date="2015-01" db="EMBL/GenBank/DDBJ databases">
        <authorList>
            <person name="Aslett A.Martin."/>
            <person name="De Silva Nishadi"/>
        </authorList>
    </citation>
    <scope>NUCLEOTIDE SEQUENCE [LARGE SCALE GENOMIC DNA]</scope>
    <source>
        <strain evidence="2 3">R28058</strain>
    </source>
</reference>
<dbReference type="Proteomes" id="UP000049127">
    <property type="component" value="Unassembled WGS sequence"/>
</dbReference>
<dbReference type="SMART" id="SM00849">
    <property type="entry name" value="Lactamase_B"/>
    <property type="match status" value="1"/>
</dbReference>
<dbReference type="CDD" id="cd07743">
    <property type="entry name" value="metallo-hydrolase-like_MBL-fold"/>
    <property type="match status" value="1"/>
</dbReference>
<dbReference type="SUPFAM" id="SSF56281">
    <property type="entry name" value="Metallo-hydrolase/oxidoreductase"/>
    <property type="match status" value="1"/>
</dbReference>
<dbReference type="AlphaFoldDB" id="A0A0C7GD02"/>
<organism evidence="2 3">
    <name type="scientific">Paraclostridium sordellii</name>
    <name type="common">Clostridium sordellii</name>
    <dbReference type="NCBI Taxonomy" id="1505"/>
    <lineage>
        <taxon>Bacteria</taxon>
        <taxon>Bacillati</taxon>
        <taxon>Bacillota</taxon>
        <taxon>Clostridia</taxon>
        <taxon>Peptostreptococcales</taxon>
        <taxon>Peptostreptococcaceae</taxon>
        <taxon>Paraclostridium</taxon>
    </lineage>
</organism>
<evidence type="ECO:0000313" key="2">
    <source>
        <dbReference type="EMBL" id="CEQ05051.1"/>
    </source>
</evidence>
<dbReference type="InterPro" id="IPR050855">
    <property type="entry name" value="NDM-1-like"/>
</dbReference>
<gene>
    <name evidence="2" type="ORF">R28058_27681</name>
</gene>
<dbReference type="OrthoDB" id="11380at2"/>
<evidence type="ECO:0000259" key="1">
    <source>
        <dbReference type="SMART" id="SM00849"/>
    </source>
</evidence>
<evidence type="ECO:0000313" key="3">
    <source>
        <dbReference type="Proteomes" id="UP000049127"/>
    </source>
</evidence>
<dbReference type="Gene3D" id="3.60.15.10">
    <property type="entry name" value="Ribonuclease Z/Hydroxyacylglutathione hydrolase-like"/>
    <property type="match status" value="1"/>
</dbReference>
<dbReference type="InterPro" id="IPR001279">
    <property type="entry name" value="Metallo-B-lactamas"/>
</dbReference>
<dbReference type="Pfam" id="PF00753">
    <property type="entry name" value="Lactamase_B"/>
    <property type="match status" value="1"/>
</dbReference>
<sequence>MKIINIKGNSFFARGGTNTGIYLFDDNSALIIDPGLPGVRPRNLMKYFDENGIIPKWIINTHEHNDHYGAGYQFKEKYKDIVNMSSEFSKLYIDNPVLFSSYIMGGETNEIFDKILLNKNMEQVKIDEVIKEGKININNEYIEVISLVGHTIGSIGIMTKDKVLYLGDTLIGEELLNKFELLFLYDIEEYLKSLDKVKYLDFEYCVLGHCKRPITKESTLGLIRKHEENVNEYLKQVKTIARKPSTLEYILKTIINDNELSYNYKEYHFFRSTLVGMISYLIKLGDIDCQLKNGDVLYYTKQL</sequence>
<dbReference type="PANTHER" id="PTHR42951:SF14">
    <property type="entry name" value="METALLO-BETA-LACTAMASE SUPERFAMILY PROTEIN"/>
    <property type="match status" value="1"/>
</dbReference>
<name>A0A0C7GD02_PARSO</name>
<proteinExistence type="predicted"/>
<dbReference type="RefSeq" id="WP_055343030.1">
    <property type="nucleotide sequence ID" value="NZ_CDNI01000023.1"/>
</dbReference>
<dbReference type="InterPro" id="IPR036866">
    <property type="entry name" value="RibonucZ/Hydroxyglut_hydro"/>
</dbReference>
<accession>A0A0C7GD02</accession>
<dbReference type="PANTHER" id="PTHR42951">
    <property type="entry name" value="METALLO-BETA-LACTAMASE DOMAIN-CONTAINING"/>
    <property type="match status" value="1"/>
</dbReference>
<dbReference type="EMBL" id="CEKZ01000023">
    <property type="protein sequence ID" value="CEQ05051.1"/>
    <property type="molecule type" value="Genomic_DNA"/>
</dbReference>